<evidence type="ECO:0000259" key="4">
    <source>
        <dbReference type="PROSITE" id="PS51379"/>
    </source>
</evidence>
<keyword evidence="6" id="KW-1185">Reference proteome</keyword>
<protein>
    <recommendedName>
        <fullName evidence="4">4Fe-4S ferredoxin-type domain-containing protein</fullName>
    </recommendedName>
</protein>
<evidence type="ECO:0000313" key="6">
    <source>
        <dbReference type="Proteomes" id="UP000295063"/>
    </source>
</evidence>
<proteinExistence type="predicted"/>
<comment type="caution">
    <text evidence="5">The sequence shown here is derived from an EMBL/GenBank/DDBJ whole genome shotgun (WGS) entry which is preliminary data.</text>
</comment>
<keyword evidence="3" id="KW-0411">Iron-sulfur</keyword>
<dbReference type="GO" id="GO:0051536">
    <property type="term" value="F:iron-sulfur cluster binding"/>
    <property type="evidence" value="ECO:0007669"/>
    <property type="project" value="UniProtKB-KW"/>
</dbReference>
<keyword evidence="1" id="KW-0479">Metal-binding</keyword>
<evidence type="ECO:0000256" key="3">
    <source>
        <dbReference type="ARBA" id="ARBA00023014"/>
    </source>
</evidence>
<dbReference type="PROSITE" id="PS00198">
    <property type="entry name" value="4FE4S_FER_1"/>
    <property type="match status" value="1"/>
</dbReference>
<keyword evidence="2" id="KW-0408">Iron</keyword>
<dbReference type="PROSITE" id="PS51379">
    <property type="entry name" value="4FE4S_FER_2"/>
    <property type="match status" value="1"/>
</dbReference>
<evidence type="ECO:0000313" key="5">
    <source>
        <dbReference type="EMBL" id="TCL35188.1"/>
    </source>
</evidence>
<dbReference type="RefSeq" id="WP_132082606.1">
    <property type="nucleotide sequence ID" value="NZ_SLUI01000013.1"/>
</dbReference>
<dbReference type="EMBL" id="SLUI01000013">
    <property type="protein sequence ID" value="TCL35188.1"/>
    <property type="molecule type" value="Genomic_DNA"/>
</dbReference>
<dbReference type="PANTHER" id="PTHR42827:SF1">
    <property type="entry name" value="IRON-SULFUR CLUSTER-BINDING PROTEIN"/>
    <property type="match status" value="1"/>
</dbReference>
<name>A0A4V2Q883_9FIRM</name>
<organism evidence="5 6">
    <name type="scientific">Anaerospora hongkongensis</name>
    <dbReference type="NCBI Taxonomy" id="244830"/>
    <lineage>
        <taxon>Bacteria</taxon>
        <taxon>Bacillati</taxon>
        <taxon>Bacillota</taxon>
        <taxon>Negativicutes</taxon>
        <taxon>Selenomonadales</taxon>
        <taxon>Sporomusaceae</taxon>
        <taxon>Anaerospora</taxon>
    </lineage>
</organism>
<evidence type="ECO:0000256" key="2">
    <source>
        <dbReference type="ARBA" id="ARBA00023004"/>
    </source>
</evidence>
<gene>
    <name evidence="5" type="ORF">EV210_11328</name>
</gene>
<dbReference type="Proteomes" id="UP000295063">
    <property type="component" value="Unassembled WGS sequence"/>
</dbReference>
<accession>A0A4V2Q883</accession>
<feature type="domain" description="4Fe-4S ferredoxin-type" evidence="4">
    <location>
        <begin position="187"/>
        <end position="217"/>
    </location>
</feature>
<dbReference type="InterPro" id="IPR017900">
    <property type="entry name" value="4Fe4S_Fe_S_CS"/>
</dbReference>
<dbReference type="GO" id="GO:0046872">
    <property type="term" value="F:metal ion binding"/>
    <property type="evidence" value="ECO:0007669"/>
    <property type="project" value="UniProtKB-KW"/>
</dbReference>
<dbReference type="AlphaFoldDB" id="A0A4V2Q883"/>
<evidence type="ECO:0000256" key="1">
    <source>
        <dbReference type="ARBA" id="ARBA00022723"/>
    </source>
</evidence>
<sequence>MQVSDVQEIVTTFLDTSPLNRVAGWGGIPIYEDPLIGIAAADDRMFGLLKEETAVGPQHCSPQEWLPDAQRVISYFLPFSKKIREANRKQGIAADEWMIGRIQGEVLNNALRDELVNYFTAAGHKAVSPARDGRFVVINRRSSWSERHVAYIAGLGTFSLSRSLITRRGSAGRLGSVIVDCFLEPTPRAYTQYEEYCSKCGACILRCPPLAINEQGKDNAVCSAYLDRVLARYQPKYGCGKCQTGVPCEANIPAIHC</sequence>
<dbReference type="InterPro" id="IPR017896">
    <property type="entry name" value="4Fe4S_Fe-S-bd"/>
</dbReference>
<dbReference type="OrthoDB" id="9784571at2"/>
<dbReference type="PANTHER" id="PTHR42827">
    <property type="entry name" value="IRON-SULFUR CLUSTER-BINDING PROTEIN-RELATED"/>
    <property type="match status" value="1"/>
</dbReference>
<reference evidence="5 6" key="1">
    <citation type="submission" date="2019-03" db="EMBL/GenBank/DDBJ databases">
        <title>Genomic Encyclopedia of Type Strains, Phase IV (KMG-IV): sequencing the most valuable type-strain genomes for metagenomic binning, comparative biology and taxonomic classification.</title>
        <authorList>
            <person name="Goeker M."/>
        </authorList>
    </citation>
    <scope>NUCLEOTIDE SEQUENCE [LARGE SCALE GENOMIC DNA]</scope>
    <source>
        <strain evidence="5 6">DSM 15969</strain>
    </source>
</reference>